<dbReference type="PANTHER" id="PTHR10357:SF179">
    <property type="entry name" value="NEUTRAL AND BASIC AMINO ACID TRANSPORT PROTEIN RBAT"/>
    <property type="match status" value="1"/>
</dbReference>
<dbReference type="OrthoDB" id="9805159at2"/>
<dbReference type="SUPFAM" id="SSF51445">
    <property type="entry name" value="(Trans)glycosidases"/>
    <property type="match status" value="1"/>
</dbReference>
<evidence type="ECO:0000256" key="1">
    <source>
        <dbReference type="ARBA" id="ARBA00008061"/>
    </source>
</evidence>
<feature type="domain" description="Glycosyl hydrolase family 13 catalytic" evidence="2">
    <location>
        <begin position="14"/>
        <end position="394"/>
    </location>
</feature>
<proteinExistence type="inferred from homology"/>
<dbReference type="Gene3D" id="3.90.400.10">
    <property type="entry name" value="Oligo-1,6-glucosidase, Domain 2"/>
    <property type="match status" value="1"/>
</dbReference>
<dbReference type="GO" id="GO:0009313">
    <property type="term" value="P:oligosaccharide catabolic process"/>
    <property type="evidence" value="ECO:0007669"/>
    <property type="project" value="TreeGrafter"/>
</dbReference>
<evidence type="ECO:0000313" key="3">
    <source>
        <dbReference type="EMBL" id="PYE83660.1"/>
    </source>
</evidence>
<reference evidence="3 4" key="1">
    <citation type="submission" date="2018-06" db="EMBL/GenBank/DDBJ databases">
        <title>Genomic Encyclopedia of Type Strains, Phase III (KMG-III): the genomes of soil and plant-associated and newly described type strains.</title>
        <authorList>
            <person name="Whitman W."/>
        </authorList>
    </citation>
    <scope>NUCLEOTIDE SEQUENCE [LARGE SCALE GENOMIC DNA]</scope>
    <source>
        <strain evidence="3 4">CECT 9025</strain>
    </source>
</reference>
<dbReference type="AlphaFoldDB" id="A0A318SP53"/>
<dbReference type="GO" id="GO:0004556">
    <property type="term" value="F:alpha-amylase activity"/>
    <property type="evidence" value="ECO:0007669"/>
    <property type="project" value="TreeGrafter"/>
</dbReference>
<dbReference type="InterPro" id="IPR045857">
    <property type="entry name" value="O16G_dom_2"/>
</dbReference>
<evidence type="ECO:0000259" key="2">
    <source>
        <dbReference type="SMART" id="SM00642"/>
    </source>
</evidence>
<dbReference type="InterPro" id="IPR006047">
    <property type="entry name" value="GH13_cat_dom"/>
</dbReference>
<gene>
    <name evidence="3" type="ORF">DFP88_10318</name>
</gene>
<keyword evidence="4" id="KW-1185">Reference proteome</keyword>
<sequence>MTGCPLAPAPTIYQIYPRSFRDTTGSGIGDLNGVTEGLEAIAALGVDAIWIGPFYPSPWDDGGYDITDYRAVDERLGTLEDFDRLLARAHELGLKVLIDQVLNHTSCEHPWFERAIAGDEDCAEYYVWRDPKPDGTAPNNWLSQFGEPGWMWNHKRRQYYFHQFLACQPSLDLRHPRVKEEHRKTLKFWVDRGVDGFRFDAVTSFLFDGMEDNPPASPEVKARVSGDAFNPYTYQDHVYDILPGDGAAYAENLRDWAGEHLWLMGESTAGNNSVELALSFSEPHRLNACYTTDPVEKGRDPQALAALIDAMQGQFRLPWWFSSHDQPRSASSLGDGGPRGAKFLALLRAVLPGALILYQGEELGLPQPHLEKSENGDYYDRLYWPDGPGREGARVPIPWLEDDGSGGWGFTTGTSWLPMRWQAGHSRAAQEGDEDSVLHATRAALAARRAHGWEVPDALEVEATDQVLRLTITTGAGRWRAVFNFSEDAPHRAPEAASGAPEYASGAVDGGLPPLTGAIWRL</sequence>
<protein>
    <submittedName>
        <fullName evidence="3">Alpha-glucosidase</fullName>
    </submittedName>
</protein>
<dbReference type="Pfam" id="PF00128">
    <property type="entry name" value="Alpha-amylase"/>
    <property type="match status" value="1"/>
</dbReference>
<organism evidence="3 4">
    <name type="scientific">Pseudoroseicyclus aestuarii</name>
    <dbReference type="NCBI Taxonomy" id="1795041"/>
    <lineage>
        <taxon>Bacteria</taxon>
        <taxon>Pseudomonadati</taxon>
        <taxon>Pseudomonadota</taxon>
        <taxon>Alphaproteobacteria</taxon>
        <taxon>Rhodobacterales</taxon>
        <taxon>Paracoccaceae</taxon>
        <taxon>Pseudoroseicyclus</taxon>
    </lineage>
</organism>
<dbReference type="SMART" id="SM00642">
    <property type="entry name" value="Aamy"/>
    <property type="match status" value="1"/>
</dbReference>
<dbReference type="EMBL" id="QJTE01000003">
    <property type="protein sequence ID" value="PYE83660.1"/>
    <property type="molecule type" value="Genomic_DNA"/>
</dbReference>
<comment type="similarity">
    <text evidence="1">Belongs to the glycosyl hydrolase 13 family.</text>
</comment>
<dbReference type="PANTHER" id="PTHR10357">
    <property type="entry name" value="ALPHA-AMYLASE FAMILY MEMBER"/>
    <property type="match status" value="1"/>
</dbReference>
<dbReference type="Gene3D" id="3.20.20.80">
    <property type="entry name" value="Glycosidases"/>
    <property type="match status" value="1"/>
</dbReference>
<evidence type="ECO:0000313" key="4">
    <source>
        <dbReference type="Proteomes" id="UP000248311"/>
    </source>
</evidence>
<comment type="caution">
    <text evidence="3">The sequence shown here is derived from an EMBL/GenBank/DDBJ whole genome shotgun (WGS) entry which is preliminary data.</text>
</comment>
<accession>A0A318SP53</accession>
<name>A0A318SP53_9RHOB</name>
<dbReference type="InterPro" id="IPR017853">
    <property type="entry name" value="GH"/>
</dbReference>
<dbReference type="Proteomes" id="UP000248311">
    <property type="component" value="Unassembled WGS sequence"/>
</dbReference>